<feature type="domain" description="Class III cytochrome C" evidence="7">
    <location>
        <begin position="39"/>
        <end position="136"/>
    </location>
</feature>
<dbReference type="RefSeq" id="WP_073612498.1">
    <property type="nucleotide sequence ID" value="NZ_FRFE01000004.1"/>
</dbReference>
<dbReference type="GO" id="GO:0020037">
    <property type="term" value="F:heme binding"/>
    <property type="evidence" value="ECO:0007669"/>
    <property type="project" value="InterPro"/>
</dbReference>
<keyword evidence="2" id="KW-0349">Heme</keyword>
<accession>A0A1M7Y1J4</accession>
<sequence>MIKKALITAAAVAFLLGGIAAVSSADAGPEEITLETTGSAKPKPAFFPHKAHQAAFACAECHHGMADGKQVPYTEGMEIGKCESCHNGDVLAGKTAGKEKLDTFKGAAHANCLACHKEVAAKDEAKKDLKSCKTCHK</sequence>
<evidence type="ECO:0000256" key="4">
    <source>
        <dbReference type="ARBA" id="ARBA00022982"/>
    </source>
</evidence>
<feature type="chain" id="PRO_5012771374" evidence="6">
    <location>
        <begin position="28"/>
        <end position="137"/>
    </location>
</feature>
<evidence type="ECO:0000313" key="8">
    <source>
        <dbReference type="EMBL" id="SHO45620.1"/>
    </source>
</evidence>
<gene>
    <name evidence="8" type="ORF">SAMN02745220_01153</name>
</gene>
<organism evidence="8 9">
    <name type="scientific">Desulfopila aestuarii DSM 18488</name>
    <dbReference type="NCBI Taxonomy" id="1121416"/>
    <lineage>
        <taxon>Bacteria</taxon>
        <taxon>Pseudomonadati</taxon>
        <taxon>Thermodesulfobacteriota</taxon>
        <taxon>Desulfobulbia</taxon>
        <taxon>Desulfobulbales</taxon>
        <taxon>Desulfocapsaceae</taxon>
        <taxon>Desulfopila</taxon>
    </lineage>
</organism>
<evidence type="ECO:0000256" key="1">
    <source>
        <dbReference type="ARBA" id="ARBA00022448"/>
    </source>
</evidence>
<name>A0A1M7Y1J4_9BACT</name>
<dbReference type="Proteomes" id="UP000184603">
    <property type="component" value="Unassembled WGS sequence"/>
</dbReference>
<keyword evidence="1" id="KW-0813">Transport</keyword>
<evidence type="ECO:0000256" key="3">
    <source>
        <dbReference type="ARBA" id="ARBA00022723"/>
    </source>
</evidence>
<evidence type="ECO:0000259" key="7">
    <source>
        <dbReference type="Pfam" id="PF02085"/>
    </source>
</evidence>
<reference evidence="8 9" key="1">
    <citation type="submission" date="2016-12" db="EMBL/GenBank/DDBJ databases">
        <authorList>
            <person name="Song W.-J."/>
            <person name="Kurnit D.M."/>
        </authorList>
    </citation>
    <scope>NUCLEOTIDE SEQUENCE [LARGE SCALE GENOMIC DNA]</scope>
    <source>
        <strain evidence="8 9">DSM 18488</strain>
    </source>
</reference>
<dbReference type="AlphaFoldDB" id="A0A1M7Y1J4"/>
<proteinExistence type="predicted"/>
<keyword evidence="5" id="KW-0408">Iron</keyword>
<dbReference type="InterPro" id="IPR036280">
    <property type="entry name" value="Multihaem_cyt_sf"/>
</dbReference>
<dbReference type="Pfam" id="PF02085">
    <property type="entry name" value="Cytochrom_CIII"/>
    <property type="match status" value="1"/>
</dbReference>
<feature type="signal peptide" evidence="6">
    <location>
        <begin position="1"/>
        <end position="27"/>
    </location>
</feature>
<keyword evidence="3" id="KW-0479">Metal-binding</keyword>
<keyword evidence="9" id="KW-1185">Reference proteome</keyword>
<evidence type="ECO:0000256" key="2">
    <source>
        <dbReference type="ARBA" id="ARBA00022617"/>
    </source>
</evidence>
<dbReference type="EMBL" id="FRFE01000004">
    <property type="protein sequence ID" value="SHO45620.1"/>
    <property type="molecule type" value="Genomic_DNA"/>
</dbReference>
<dbReference type="SUPFAM" id="SSF48695">
    <property type="entry name" value="Multiheme cytochromes"/>
    <property type="match status" value="1"/>
</dbReference>
<dbReference type="GO" id="GO:0046872">
    <property type="term" value="F:metal ion binding"/>
    <property type="evidence" value="ECO:0007669"/>
    <property type="project" value="UniProtKB-KW"/>
</dbReference>
<keyword evidence="6" id="KW-0732">Signal</keyword>
<evidence type="ECO:0000256" key="6">
    <source>
        <dbReference type="SAM" id="SignalP"/>
    </source>
</evidence>
<dbReference type="CDD" id="cd08168">
    <property type="entry name" value="Cytochrom_C3"/>
    <property type="match status" value="1"/>
</dbReference>
<dbReference type="STRING" id="1121416.SAMN02745220_01153"/>
<evidence type="ECO:0000256" key="5">
    <source>
        <dbReference type="ARBA" id="ARBA00023004"/>
    </source>
</evidence>
<dbReference type="GO" id="GO:0009055">
    <property type="term" value="F:electron transfer activity"/>
    <property type="evidence" value="ECO:0007669"/>
    <property type="project" value="InterPro"/>
</dbReference>
<dbReference type="InterPro" id="IPR020942">
    <property type="entry name" value="Cyt_c_III_dom"/>
</dbReference>
<protein>
    <submittedName>
        <fullName evidence="8">Class III cytochrome C family protein</fullName>
    </submittedName>
</protein>
<evidence type="ECO:0000313" key="9">
    <source>
        <dbReference type="Proteomes" id="UP000184603"/>
    </source>
</evidence>
<keyword evidence="4" id="KW-0249">Electron transport</keyword>
<dbReference type="Gene3D" id="3.90.10.10">
    <property type="entry name" value="Cytochrome C3"/>
    <property type="match status" value="1"/>
</dbReference>